<dbReference type="InterPro" id="IPR000719">
    <property type="entry name" value="Prot_kinase_dom"/>
</dbReference>
<dbReference type="InParanoid" id="C5DVK8"/>
<dbReference type="Gene3D" id="3.30.200.20">
    <property type="entry name" value="Phosphorylase Kinase, domain 1"/>
    <property type="match status" value="1"/>
</dbReference>
<dbReference type="Gene3D" id="1.10.510.10">
    <property type="entry name" value="Transferase(Phosphotransferase) domain 1"/>
    <property type="match status" value="1"/>
</dbReference>
<evidence type="ECO:0000313" key="6">
    <source>
        <dbReference type="EMBL" id="CAR27827.1"/>
    </source>
</evidence>
<evidence type="ECO:0000256" key="1">
    <source>
        <dbReference type="ARBA" id="ARBA00022741"/>
    </source>
</evidence>
<dbReference type="GO" id="GO:0004672">
    <property type="term" value="F:protein kinase activity"/>
    <property type="evidence" value="ECO:0007669"/>
    <property type="project" value="InterPro"/>
</dbReference>
<organism evidence="6 7">
    <name type="scientific">Zygosaccharomyces rouxii (strain ATCC 2623 / CBS 732 / NBRC 1130 / NCYC 568 / NRRL Y-229)</name>
    <dbReference type="NCBI Taxonomy" id="559307"/>
    <lineage>
        <taxon>Eukaryota</taxon>
        <taxon>Fungi</taxon>
        <taxon>Dikarya</taxon>
        <taxon>Ascomycota</taxon>
        <taxon>Saccharomycotina</taxon>
        <taxon>Saccharomycetes</taxon>
        <taxon>Saccharomycetales</taxon>
        <taxon>Saccharomycetaceae</taxon>
        <taxon>Zygosaccharomyces</taxon>
    </lineage>
</organism>
<dbReference type="InterPro" id="IPR017441">
    <property type="entry name" value="Protein_kinase_ATP_BS"/>
</dbReference>
<keyword evidence="1 3" id="KW-0547">Nucleotide-binding</keyword>
<dbReference type="PROSITE" id="PS00108">
    <property type="entry name" value="PROTEIN_KINASE_ST"/>
    <property type="match status" value="1"/>
</dbReference>
<reference evidence="6 7" key="1">
    <citation type="journal article" date="2009" name="Genome Res.">
        <title>Comparative genomics of protoploid Saccharomycetaceae.</title>
        <authorList>
            <consortium name="The Genolevures Consortium"/>
            <person name="Souciet J.-L."/>
            <person name="Dujon B."/>
            <person name="Gaillardin C."/>
            <person name="Johnston M."/>
            <person name="Baret P.V."/>
            <person name="Cliften P."/>
            <person name="Sherman D.J."/>
            <person name="Weissenbach J."/>
            <person name="Westhof E."/>
            <person name="Wincker P."/>
            <person name="Jubin C."/>
            <person name="Poulain J."/>
            <person name="Barbe V."/>
            <person name="Segurens B."/>
            <person name="Artiguenave F."/>
            <person name="Anthouard V."/>
            <person name="Vacherie B."/>
            <person name="Val M.-E."/>
            <person name="Fulton R.S."/>
            <person name="Minx P."/>
            <person name="Wilson R."/>
            <person name="Durrens P."/>
            <person name="Jean G."/>
            <person name="Marck C."/>
            <person name="Martin T."/>
            <person name="Nikolski M."/>
            <person name="Rolland T."/>
            <person name="Seret M.-L."/>
            <person name="Casaregola S."/>
            <person name="Despons L."/>
            <person name="Fairhead C."/>
            <person name="Fischer G."/>
            <person name="Lafontaine I."/>
            <person name="Leh V."/>
            <person name="Lemaire M."/>
            <person name="de Montigny J."/>
            <person name="Neuveglise C."/>
            <person name="Thierry A."/>
            <person name="Blanc-Lenfle I."/>
            <person name="Bleykasten C."/>
            <person name="Diffels J."/>
            <person name="Fritsch E."/>
            <person name="Frangeul L."/>
            <person name="Goeffon A."/>
            <person name="Jauniaux N."/>
            <person name="Kachouri-Lafond R."/>
            <person name="Payen C."/>
            <person name="Potier S."/>
            <person name="Pribylova L."/>
            <person name="Ozanne C."/>
            <person name="Richard G.-F."/>
            <person name="Sacerdot C."/>
            <person name="Straub M.-L."/>
            <person name="Talla E."/>
        </authorList>
    </citation>
    <scope>NUCLEOTIDE SEQUENCE [LARGE SCALE GENOMIC DNA]</scope>
    <source>
        <strain evidence="6 7">ATCC 2623 / CBS 732 / BCRC 21506 / NBRC 1130 / NCYC 568 / NRRL Y-229</strain>
    </source>
</reference>
<evidence type="ECO:0000256" key="3">
    <source>
        <dbReference type="PROSITE-ProRule" id="PRU10141"/>
    </source>
</evidence>
<evidence type="ECO:0000313" key="7">
    <source>
        <dbReference type="Proteomes" id="UP000008536"/>
    </source>
</evidence>
<dbReference type="Proteomes" id="UP000008536">
    <property type="component" value="Chromosome D"/>
</dbReference>
<protein>
    <submittedName>
        <fullName evidence="6">ZYRO0D07502p</fullName>
    </submittedName>
</protein>
<sequence>MAPAIIGKAHSVPLLAAGSTDRAAKCKYVTKGGQLGDGNFSVVRECMNLHTRDLFALKMVHKMVVRDKMQLVKKELKLLGEISARVKELEDQKRTSMDVFEGHHHVLQLFDYFETNESIALVMQLCDRGDLYEKIIAEGHLDIETQVKSFTACLVSVLEFLHGQGVVHRDVKAENVLFRLRVNTNEPVEFQGKFPYDLTAHDLILADFGFATNINPNTQLKEYVGTLSYIAPEVVRCKGINYMSEREVKALKPYGFAVDIWALGVLTYFMALGYMPFDCDDEDETLECIISQDYYVDANVEKDPKMSEFWSFLQMCFCLDDRQRASAAELKRHPFIRDYFATSTTLNQALFVPHPMKRSGSSRSLKAPNKASSYTNITHMKMDPPSSVLMTPANSEPIVEPEVAASRQRDLMEVRNTLKRTLSTTALNRELVILPGAIRGLKKNSTFVLGPQPPPDSLMNGCYSTSPQSRSTLSTPISVSRETSSTSFKVVQDTGKDLNYDNDEDDDEGIVV</sequence>
<dbReference type="SMART" id="SM00220">
    <property type="entry name" value="S_TKc"/>
    <property type="match status" value="1"/>
</dbReference>
<feature type="binding site" evidence="3">
    <location>
        <position position="58"/>
    </location>
    <ligand>
        <name>ATP</name>
        <dbReference type="ChEBI" id="CHEBI:30616"/>
    </ligand>
</feature>
<feature type="domain" description="Protein kinase" evidence="5">
    <location>
        <begin position="29"/>
        <end position="336"/>
    </location>
</feature>
<dbReference type="FunCoup" id="C5DVK8">
    <property type="interactions" value="309"/>
</dbReference>
<feature type="compositionally biased region" description="Polar residues" evidence="4">
    <location>
        <begin position="464"/>
        <end position="489"/>
    </location>
</feature>
<dbReference type="KEGG" id="zro:ZYRO0D07502g"/>
<keyword evidence="2 3" id="KW-0067">ATP-binding</keyword>
<dbReference type="EMBL" id="CU928176">
    <property type="protein sequence ID" value="CAR27827.1"/>
    <property type="molecule type" value="Genomic_DNA"/>
</dbReference>
<dbReference type="InterPro" id="IPR011009">
    <property type="entry name" value="Kinase-like_dom_sf"/>
</dbReference>
<dbReference type="InterPro" id="IPR008271">
    <property type="entry name" value="Ser/Thr_kinase_AS"/>
</dbReference>
<feature type="compositionally biased region" description="Acidic residues" evidence="4">
    <location>
        <begin position="500"/>
        <end position="512"/>
    </location>
</feature>
<accession>C5DVK8</accession>
<dbReference type="PROSITE" id="PS50011">
    <property type="entry name" value="PROTEIN_KINASE_DOM"/>
    <property type="match status" value="1"/>
</dbReference>
<name>C5DVK8_ZYGRC</name>
<proteinExistence type="predicted"/>
<gene>
    <name evidence="6" type="ordered locus">ZYRO0D07502g</name>
</gene>
<dbReference type="AlphaFoldDB" id="C5DVK8"/>
<dbReference type="GO" id="GO:0005524">
    <property type="term" value="F:ATP binding"/>
    <property type="evidence" value="ECO:0007669"/>
    <property type="project" value="UniProtKB-UniRule"/>
</dbReference>
<dbReference type="STRING" id="559307.C5DVK8"/>
<evidence type="ECO:0000256" key="4">
    <source>
        <dbReference type="SAM" id="MobiDB-lite"/>
    </source>
</evidence>
<keyword evidence="7" id="KW-1185">Reference proteome</keyword>
<dbReference type="SUPFAM" id="SSF56112">
    <property type="entry name" value="Protein kinase-like (PK-like)"/>
    <property type="match status" value="1"/>
</dbReference>
<evidence type="ECO:0000259" key="5">
    <source>
        <dbReference type="PROSITE" id="PS50011"/>
    </source>
</evidence>
<dbReference type="PANTHER" id="PTHR24347">
    <property type="entry name" value="SERINE/THREONINE-PROTEIN KINASE"/>
    <property type="match status" value="1"/>
</dbReference>
<feature type="region of interest" description="Disordered" evidence="4">
    <location>
        <begin position="464"/>
        <end position="512"/>
    </location>
</feature>
<dbReference type="Pfam" id="PF00069">
    <property type="entry name" value="Pkinase"/>
    <property type="match status" value="1"/>
</dbReference>
<dbReference type="PROSITE" id="PS00107">
    <property type="entry name" value="PROTEIN_KINASE_ATP"/>
    <property type="match status" value="1"/>
</dbReference>
<evidence type="ECO:0000256" key="2">
    <source>
        <dbReference type="ARBA" id="ARBA00022840"/>
    </source>
</evidence>
<dbReference type="HOGENOM" id="CLU_465513_0_0_1"/>